<dbReference type="Pfam" id="PF07228">
    <property type="entry name" value="SpoIIE"/>
    <property type="match status" value="1"/>
</dbReference>
<dbReference type="InterPro" id="IPR011006">
    <property type="entry name" value="CheY-like_superfamily"/>
</dbReference>
<proteinExistence type="predicted"/>
<dbReference type="Proteomes" id="UP000486760">
    <property type="component" value="Unassembled WGS sequence"/>
</dbReference>
<evidence type="ECO:0000256" key="2">
    <source>
        <dbReference type="SAM" id="Coils"/>
    </source>
</evidence>
<dbReference type="InterPro" id="IPR001932">
    <property type="entry name" value="PPM-type_phosphatase-like_dom"/>
</dbReference>
<protein>
    <submittedName>
        <fullName evidence="4">Serine/threonine-protein phosphatase</fullName>
    </submittedName>
</protein>
<evidence type="ECO:0000256" key="1">
    <source>
        <dbReference type="ARBA" id="ARBA00022801"/>
    </source>
</evidence>
<accession>A0A7V7FYE8</accession>
<dbReference type="SMART" id="SM00331">
    <property type="entry name" value="PP2C_SIG"/>
    <property type="match status" value="1"/>
</dbReference>
<keyword evidence="1" id="KW-0378">Hydrolase</keyword>
<dbReference type="GO" id="GO:0016791">
    <property type="term" value="F:phosphatase activity"/>
    <property type="evidence" value="ECO:0007669"/>
    <property type="project" value="TreeGrafter"/>
</dbReference>
<keyword evidence="2" id="KW-0175">Coiled coil</keyword>
<evidence type="ECO:0000313" key="5">
    <source>
        <dbReference type="Proteomes" id="UP000486760"/>
    </source>
</evidence>
<evidence type="ECO:0000259" key="3">
    <source>
        <dbReference type="SMART" id="SM00331"/>
    </source>
</evidence>
<dbReference type="SUPFAM" id="SSF52172">
    <property type="entry name" value="CheY-like"/>
    <property type="match status" value="1"/>
</dbReference>
<gene>
    <name evidence="4" type="ORF">F0A17_14785</name>
</gene>
<organism evidence="4 5">
    <name type="scientific">Billgrantia pellis</name>
    <dbReference type="NCBI Taxonomy" id="2606936"/>
    <lineage>
        <taxon>Bacteria</taxon>
        <taxon>Pseudomonadati</taxon>
        <taxon>Pseudomonadota</taxon>
        <taxon>Gammaproteobacteria</taxon>
        <taxon>Oceanospirillales</taxon>
        <taxon>Halomonadaceae</taxon>
        <taxon>Billgrantia</taxon>
    </lineage>
</organism>
<dbReference type="InterPro" id="IPR052016">
    <property type="entry name" value="Bact_Sigma-Reg"/>
</dbReference>
<evidence type="ECO:0000313" key="4">
    <source>
        <dbReference type="EMBL" id="KAA0011365.1"/>
    </source>
</evidence>
<name>A0A7V7FYE8_9GAMM</name>
<dbReference type="PANTHER" id="PTHR43156">
    <property type="entry name" value="STAGE II SPORULATION PROTEIN E-RELATED"/>
    <property type="match status" value="1"/>
</dbReference>
<dbReference type="InterPro" id="IPR036457">
    <property type="entry name" value="PPM-type-like_dom_sf"/>
</dbReference>
<dbReference type="AlphaFoldDB" id="A0A7V7FYE8"/>
<sequence length="402" mass="44893">MDVPKPLIGVLDEPGAYRDALADTIARDGLAVFAAERLEELPAETALVVAHAQAVPSLAWSSLTERLPTVVVSDSRLDADLLTAIDVGLVDYVVEPMRHGPLLRRMIRKAIELHRLEKERERDRERLAQLNAHLEELNESLETHLALLRLDQQAGGHIQRKLLPPHPQTVGGVTCDYWLIPSLYLSGDFLDFQRFDERFTLFYFADVSGHGASSAFVTVLLKYLSNRWLIEWNAERPEHLPSRWLAALNRELLDTGIGKHATLFVGVIDHEERCLHYSLGAQLPKPLLVADGEVTALPGEGMPVGLFPNVEYPRLTYRLPANFRLWLCSDGILECLPGDTLDMRLRELEQRVLTCTSLERLRDSLALGIPPDIDAEGEGSGGQDLPDDLTIMMLSGFGNDHE</sequence>
<dbReference type="RefSeq" id="WP_149329105.1">
    <property type="nucleotide sequence ID" value="NZ_VTPY01000005.1"/>
</dbReference>
<feature type="coiled-coil region" evidence="2">
    <location>
        <begin position="113"/>
        <end position="151"/>
    </location>
</feature>
<feature type="domain" description="PPM-type phosphatase" evidence="3">
    <location>
        <begin position="175"/>
        <end position="396"/>
    </location>
</feature>
<keyword evidence="5" id="KW-1185">Reference proteome</keyword>
<reference evidence="4 5" key="1">
    <citation type="submission" date="2019-08" db="EMBL/GenBank/DDBJ databases">
        <title>Bioinformatics analysis of the strain L3 and L5.</title>
        <authorList>
            <person name="Li X."/>
        </authorList>
    </citation>
    <scope>NUCLEOTIDE SEQUENCE [LARGE SCALE GENOMIC DNA]</scope>
    <source>
        <strain evidence="4 5">L5</strain>
    </source>
</reference>
<dbReference type="PANTHER" id="PTHR43156:SF2">
    <property type="entry name" value="STAGE II SPORULATION PROTEIN E"/>
    <property type="match status" value="1"/>
</dbReference>
<dbReference type="Gene3D" id="3.60.40.10">
    <property type="entry name" value="PPM-type phosphatase domain"/>
    <property type="match status" value="1"/>
</dbReference>
<dbReference type="EMBL" id="VTPY01000005">
    <property type="protein sequence ID" value="KAA0011365.1"/>
    <property type="molecule type" value="Genomic_DNA"/>
</dbReference>
<dbReference type="SUPFAM" id="SSF81606">
    <property type="entry name" value="PP2C-like"/>
    <property type="match status" value="1"/>
</dbReference>
<comment type="caution">
    <text evidence="4">The sequence shown here is derived from an EMBL/GenBank/DDBJ whole genome shotgun (WGS) entry which is preliminary data.</text>
</comment>